<keyword evidence="2" id="KW-0560">Oxidoreductase</keyword>
<dbReference type="NCBIfam" id="NF004824">
    <property type="entry name" value="PRK06180.1"/>
    <property type="match status" value="1"/>
</dbReference>
<reference evidence="4 5" key="1">
    <citation type="submission" date="2021-08" db="EMBL/GenBank/DDBJ databases">
        <title>Comparative Genomics Analysis of the Genus Qipengyuania Reveals Extensive Genetic Diversity and Metabolic Versatility, Including the Description of Fifteen Novel Species.</title>
        <authorList>
            <person name="Liu Y."/>
        </authorList>
    </citation>
    <scope>NUCLEOTIDE SEQUENCE [LARGE SCALE GENOMIC DNA]</scope>
    <source>
        <strain evidence="4 5">6D47A</strain>
    </source>
</reference>
<dbReference type="SUPFAM" id="SSF51735">
    <property type="entry name" value="NAD(P)-binding Rossmann-fold domains"/>
    <property type="match status" value="1"/>
</dbReference>
<dbReference type="EMBL" id="JAIGNO010000015">
    <property type="protein sequence ID" value="MBX7483900.1"/>
    <property type="molecule type" value="Genomic_DNA"/>
</dbReference>
<dbReference type="RefSeq" id="WP_221560308.1">
    <property type="nucleotide sequence ID" value="NZ_JAIGNO010000015.1"/>
</dbReference>
<dbReference type="Gene3D" id="3.40.50.720">
    <property type="entry name" value="NAD(P)-binding Rossmann-like Domain"/>
    <property type="match status" value="1"/>
</dbReference>
<dbReference type="Proteomes" id="UP000755104">
    <property type="component" value="Unassembled WGS sequence"/>
</dbReference>
<evidence type="ECO:0000256" key="3">
    <source>
        <dbReference type="RuleBase" id="RU000363"/>
    </source>
</evidence>
<dbReference type="Pfam" id="PF00106">
    <property type="entry name" value="adh_short"/>
    <property type="match status" value="1"/>
</dbReference>
<dbReference type="InterPro" id="IPR002347">
    <property type="entry name" value="SDR_fam"/>
</dbReference>
<dbReference type="PANTHER" id="PTHR43976:SF16">
    <property type="entry name" value="SHORT-CHAIN DEHYDROGENASE_REDUCTASE FAMILY PROTEIN"/>
    <property type="match status" value="1"/>
</dbReference>
<dbReference type="PROSITE" id="PS00061">
    <property type="entry name" value="ADH_SHORT"/>
    <property type="match status" value="1"/>
</dbReference>
<dbReference type="PANTHER" id="PTHR43976">
    <property type="entry name" value="SHORT CHAIN DEHYDROGENASE"/>
    <property type="match status" value="1"/>
</dbReference>
<dbReference type="InterPro" id="IPR020904">
    <property type="entry name" value="Sc_DH/Rdtase_CS"/>
</dbReference>
<evidence type="ECO:0000256" key="2">
    <source>
        <dbReference type="ARBA" id="ARBA00023002"/>
    </source>
</evidence>
<dbReference type="InterPro" id="IPR051911">
    <property type="entry name" value="SDR_oxidoreductase"/>
</dbReference>
<evidence type="ECO:0000313" key="4">
    <source>
        <dbReference type="EMBL" id="MBX7483900.1"/>
    </source>
</evidence>
<name>A0ABS7JD74_9SPHN</name>
<sequence>MDDKVWFITGATRGLGLEIARAALGAGNRVIATGRDATQAKSKLPESDALLFLDLDVTNYHHCGAAITRARDHFGRIDVLVNNAGYGQMGIFETVSDRQIRKQFDVNVFGVMEMTRRVLPIMRQQRSGHIISITSIGGTVSFPASAVYCASKHAVEGFSEGVAQEVAEFGIDVTIVEPGFFRTDFLDESSASYGELEISEIAQAVQQQRETYTAMNHRQSGDPRKLGEALVAIAKMEKPPMRLLVGTDALNYVGNAYAKRLSDLATHAKLSASTDFEDQ</sequence>
<organism evidence="4 5">
    <name type="scientific">Qipengyuania qiaonensis</name>
    <dbReference type="NCBI Taxonomy" id="2867240"/>
    <lineage>
        <taxon>Bacteria</taxon>
        <taxon>Pseudomonadati</taxon>
        <taxon>Pseudomonadota</taxon>
        <taxon>Alphaproteobacteria</taxon>
        <taxon>Sphingomonadales</taxon>
        <taxon>Erythrobacteraceae</taxon>
        <taxon>Qipengyuania</taxon>
    </lineage>
</organism>
<dbReference type="PRINTS" id="PR00080">
    <property type="entry name" value="SDRFAMILY"/>
</dbReference>
<protein>
    <submittedName>
        <fullName evidence="4">SDR family NAD(P)-dependent oxidoreductase</fullName>
    </submittedName>
</protein>
<keyword evidence="5" id="KW-1185">Reference proteome</keyword>
<evidence type="ECO:0000313" key="5">
    <source>
        <dbReference type="Proteomes" id="UP000755104"/>
    </source>
</evidence>
<dbReference type="CDD" id="cd05374">
    <property type="entry name" value="17beta-HSD-like_SDR_c"/>
    <property type="match status" value="1"/>
</dbReference>
<dbReference type="PRINTS" id="PR00081">
    <property type="entry name" value="GDHRDH"/>
</dbReference>
<comment type="similarity">
    <text evidence="1 3">Belongs to the short-chain dehydrogenases/reductases (SDR) family.</text>
</comment>
<gene>
    <name evidence="4" type="ORF">K3174_15320</name>
</gene>
<accession>A0ABS7JD74</accession>
<proteinExistence type="inferred from homology"/>
<evidence type="ECO:0000256" key="1">
    <source>
        <dbReference type="ARBA" id="ARBA00006484"/>
    </source>
</evidence>
<dbReference type="InterPro" id="IPR036291">
    <property type="entry name" value="NAD(P)-bd_dom_sf"/>
</dbReference>
<comment type="caution">
    <text evidence="4">The sequence shown here is derived from an EMBL/GenBank/DDBJ whole genome shotgun (WGS) entry which is preliminary data.</text>
</comment>